<dbReference type="OMA" id="ITQRRNQ"/>
<evidence type="ECO:0000256" key="1">
    <source>
        <dbReference type="ARBA" id="ARBA00004180"/>
    </source>
</evidence>
<keyword evidence="4 6" id="KW-0168">Coated pit</keyword>
<evidence type="ECO:0000256" key="4">
    <source>
        <dbReference type="ARBA" id="ARBA00023176"/>
    </source>
</evidence>
<dbReference type="GO" id="GO:0030130">
    <property type="term" value="C:clathrin coat of trans-Golgi network vesicle"/>
    <property type="evidence" value="ECO:0007669"/>
    <property type="project" value="InterPro"/>
</dbReference>
<dbReference type="EMBL" id="CAJJDM010000047">
    <property type="protein sequence ID" value="CAD8071344.1"/>
    <property type="molecule type" value="Genomic_DNA"/>
</dbReference>
<comment type="subcellular location">
    <subcellularLocation>
        <location evidence="1 6">Cytoplasmic vesicle membrane</location>
        <topology evidence="1 6">Peripheral membrane protein</topology>
        <orientation evidence="1 6">Cytoplasmic side</orientation>
    </subcellularLocation>
    <subcellularLocation>
        <location evidence="6">Membrane</location>
        <location evidence="6">Coated pit</location>
        <topology evidence="6">Peripheral membrane protein</topology>
        <orientation evidence="6">Cytoplasmic side</orientation>
    </subcellularLocation>
    <text evidence="6">Cytoplasmic face of coated pits and vesicles.</text>
</comment>
<comment type="similarity">
    <text evidence="2 6">Belongs to the clathrin light chain family.</text>
</comment>
<evidence type="ECO:0000256" key="2">
    <source>
        <dbReference type="ARBA" id="ARBA00005263"/>
    </source>
</evidence>
<name>A0A8S1M807_PARPR</name>
<dbReference type="GO" id="GO:0016192">
    <property type="term" value="P:vesicle-mediated transport"/>
    <property type="evidence" value="ECO:0007669"/>
    <property type="project" value="InterPro"/>
</dbReference>
<comment type="function">
    <text evidence="6">Clathrin is the major protein of the polyhedral coat of coated pits and vesicles.</text>
</comment>
<keyword evidence="3 6" id="KW-0472">Membrane</keyword>
<evidence type="ECO:0000313" key="7">
    <source>
        <dbReference type="EMBL" id="CAD8071344.1"/>
    </source>
</evidence>
<evidence type="ECO:0000256" key="6">
    <source>
        <dbReference type="RuleBase" id="RU363137"/>
    </source>
</evidence>
<dbReference type="GO" id="GO:0006886">
    <property type="term" value="P:intracellular protein transport"/>
    <property type="evidence" value="ECO:0007669"/>
    <property type="project" value="InterPro"/>
</dbReference>
<evidence type="ECO:0000313" key="8">
    <source>
        <dbReference type="Proteomes" id="UP000688137"/>
    </source>
</evidence>
<protein>
    <recommendedName>
        <fullName evidence="6">Clathrin light chain</fullName>
    </recommendedName>
</protein>
<dbReference type="AlphaFoldDB" id="A0A8S1M807"/>
<dbReference type="Proteomes" id="UP000688137">
    <property type="component" value="Unassembled WGS sequence"/>
</dbReference>
<evidence type="ECO:0000256" key="3">
    <source>
        <dbReference type="ARBA" id="ARBA00023136"/>
    </source>
</evidence>
<dbReference type="GO" id="GO:0030132">
    <property type="term" value="C:clathrin coat of coated pit"/>
    <property type="evidence" value="ECO:0007669"/>
    <property type="project" value="InterPro"/>
</dbReference>
<gene>
    <name evidence="7" type="ORF">PPRIM_AZ9-3.1.T0470133</name>
</gene>
<comment type="caution">
    <text evidence="7">The sequence shown here is derived from an EMBL/GenBank/DDBJ whole genome shotgun (WGS) entry which is preliminary data.</text>
</comment>
<keyword evidence="8" id="KW-1185">Reference proteome</keyword>
<accession>A0A8S1M807</accession>
<proteinExistence type="inferred from homology"/>
<dbReference type="GO" id="GO:0005198">
    <property type="term" value="F:structural molecule activity"/>
    <property type="evidence" value="ECO:0007669"/>
    <property type="project" value="InterPro"/>
</dbReference>
<dbReference type="Pfam" id="PF01086">
    <property type="entry name" value="Clathrin_lg_ch"/>
    <property type="match status" value="1"/>
</dbReference>
<dbReference type="InterPro" id="IPR000996">
    <property type="entry name" value="Clathrin_L-chain"/>
</dbReference>
<reference evidence="7" key="1">
    <citation type="submission" date="2021-01" db="EMBL/GenBank/DDBJ databases">
        <authorList>
            <consortium name="Genoscope - CEA"/>
            <person name="William W."/>
        </authorList>
    </citation>
    <scope>NUCLEOTIDE SEQUENCE</scope>
</reference>
<evidence type="ECO:0000256" key="5">
    <source>
        <dbReference type="ARBA" id="ARBA00023329"/>
    </source>
</evidence>
<organism evidence="7 8">
    <name type="scientific">Paramecium primaurelia</name>
    <dbReference type="NCBI Taxonomy" id="5886"/>
    <lineage>
        <taxon>Eukaryota</taxon>
        <taxon>Sar</taxon>
        <taxon>Alveolata</taxon>
        <taxon>Ciliophora</taxon>
        <taxon>Intramacronucleata</taxon>
        <taxon>Oligohymenophorea</taxon>
        <taxon>Peniculida</taxon>
        <taxon>Parameciidae</taxon>
        <taxon>Paramecium</taxon>
    </lineage>
</organism>
<sequence>MYDFFEESQTNDTQTDRQNVQQIGNQGEQYTAFDAFSNEAPTQPITLNAFMSPEQQQRKDKLRLLEDERIVQIREKDQQERLLKQQKQQKGQEFLQEFKKQQENEITQRRNQNKQKQEIQIENNNNHNQYKNSWDQIASNIALKDGEYPGEKDVTQMRQAILNKRRDLTK</sequence>
<keyword evidence="5 6" id="KW-0968">Cytoplasmic vesicle</keyword>